<proteinExistence type="predicted"/>
<dbReference type="GO" id="GO:0006813">
    <property type="term" value="P:potassium ion transport"/>
    <property type="evidence" value="ECO:0007669"/>
    <property type="project" value="InterPro"/>
</dbReference>
<dbReference type="STRING" id="1401685.P857_393"/>
<reference evidence="2 3" key="1">
    <citation type="journal article" date="2013" name="PLoS ONE">
        <title>Bacterial endosymbiosis in a chordate host: long-term co-evolution and conservation of secondary metabolism.</title>
        <authorList>
            <person name="Kwan J.C."/>
            <person name="Schmidt E.W."/>
        </authorList>
    </citation>
    <scope>NUCLEOTIDE SEQUENCE [LARGE SCALE GENOMIC DNA]</scope>
    <source>
        <strain evidence="3">L6</strain>
    </source>
</reference>
<dbReference type="Pfam" id="PF02254">
    <property type="entry name" value="TrkA_N"/>
    <property type="match status" value="1"/>
</dbReference>
<organism evidence="2 3">
    <name type="scientific">Candidatus Xenolissoclinum pacificiensis L6</name>
    <dbReference type="NCBI Taxonomy" id="1401685"/>
    <lineage>
        <taxon>Bacteria</taxon>
        <taxon>Pseudomonadati</taxon>
        <taxon>Pseudomonadota</taxon>
        <taxon>Alphaproteobacteria</taxon>
        <taxon>Rickettsiales</taxon>
        <taxon>Anaplasmataceae</taxon>
        <taxon>Candidatus Xenolissoclinum</taxon>
    </lineage>
</organism>
<dbReference type="AlphaFoldDB" id="W2UZ92"/>
<evidence type="ECO:0000313" key="3">
    <source>
        <dbReference type="Proteomes" id="UP000018951"/>
    </source>
</evidence>
<accession>W2UZ92</accession>
<keyword evidence="3" id="KW-1185">Reference proteome</keyword>
<evidence type="ECO:0000259" key="1">
    <source>
        <dbReference type="Pfam" id="PF02254"/>
    </source>
</evidence>
<sequence>MRLVVFGSHNLIFDLLSLHFVKTLEVVVIDQSTSFLEYLASIYDVYTVNADILEVESLCAYLDSSRDTVFFALSKDDNLNIVSSMLIRNRFSIRSSVVLLQRIHYNLDADFLSSQLKIDYAFTTNEFLNVSVLPEISYAQRLRHVHSFKSVESFIPMNVLLLKNEVDLSRLHFDKDTTVLRNHEILELPDVLYSGDIIISYNLKKRDLTFLMSLACREVCIVGYNDFTDLLIKELLKRNIDVEIIVNDKDIAVRLARLFDIHIVYHRIISQRVFVDVKAGKNVLLLFLSPDIEDNIVYSLLFQERGYNRGIVIMERVTNFDVSSILPGFKVINTNQLIIENLFQQISCYDIEECFVESMMHGDICVFLLFYYDVSVVKAVYRYWHELQVIYVQRNRSVFRFNENITCVKGDFIFCYMPKNKFEEFNRYIRLIRTM</sequence>
<dbReference type="InterPro" id="IPR003148">
    <property type="entry name" value="RCK_N"/>
</dbReference>
<dbReference type="SUPFAM" id="SSF51735">
    <property type="entry name" value="NAD(P)-binding Rossmann-fold domains"/>
    <property type="match status" value="1"/>
</dbReference>
<protein>
    <recommendedName>
        <fullName evidence="1">RCK N-terminal domain-containing protein</fullName>
    </recommendedName>
</protein>
<dbReference type="InterPro" id="IPR036291">
    <property type="entry name" value="NAD(P)-bd_dom_sf"/>
</dbReference>
<feature type="domain" description="RCK N-terminal" evidence="1">
    <location>
        <begin position="219"/>
        <end position="309"/>
    </location>
</feature>
<dbReference type="Proteomes" id="UP000018951">
    <property type="component" value="Unassembled WGS sequence"/>
</dbReference>
<comment type="caution">
    <text evidence="2">The sequence shown here is derived from an EMBL/GenBank/DDBJ whole genome shotgun (WGS) entry which is preliminary data.</text>
</comment>
<gene>
    <name evidence="2" type="ORF">P857_393</name>
</gene>
<dbReference type="EMBL" id="AXCJ01000007">
    <property type="protein sequence ID" value="ETO91269.1"/>
    <property type="molecule type" value="Genomic_DNA"/>
</dbReference>
<dbReference type="Gene3D" id="3.40.50.720">
    <property type="entry name" value="NAD(P)-binding Rossmann-like Domain"/>
    <property type="match status" value="2"/>
</dbReference>
<evidence type="ECO:0000313" key="2">
    <source>
        <dbReference type="EMBL" id="ETO91269.1"/>
    </source>
</evidence>
<name>W2UZ92_9RICK</name>